<feature type="domain" description="TraD/TraG TraM recognition site" evidence="2">
    <location>
        <begin position="504"/>
        <end position="633"/>
    </location>
</feature>
<dbReference type="Proteomes" id="UP000283255">
    <property type="component" value="Unassembled WGS sequence"/>
</dbReference>
<dbReference type="RefSeq" id="WP_119912295.1">
    <property type="nucleotide sequence ID" value="NZ_QZCH01000037.1"/>
</dbReference>
<dbReference type="InterPro" id="IPR022503">
    <property type="entry name" value="Conj_coupling_TraG/TraD_PFGI-1"/>
</dbReference>
<dbReference type="EMBL" id="QZCH01000037">
    <property type="protein sequence ID" value="RJG38975.1"/>
    <property type="molecule type" value="Genomic_DNA"/>
</dbReference>
<name>A0A418YA43_9GAMM</name>
<keyword evidence="4" id="KW-1185">Reference proteome</keyword>
<dbReference type="InterPro" id="IPR032689">
    <property type="entry name" value="TraG-D_C"/>
</dbReference>
<feature type="compositionally biased region" description="Polar residues" evidence="1">
    <location>
        <begin position="697"/>
        <end position="709"/>
    </location>
</feature>
<dbReference type="NCBIfam" id="TIGR03754">
    <property type="entry name" value="conj_TOL_TraD"/>
    <property type="match status" value="1"/>
</dbReference>
<reference evidence="3 4" key="1">
    <citation type="submission" date="2018-09" db="EMBL/GenBank/DDBJ databases">
        <authorList>
            <person name="Wang F."/>
        </authorList>
    </citation>
    <scope>NUCLEOTIDE SEQUENCE [LARGE SCALE GENOMIC DNA]</scope>
    <source>
        <strain evidence="3 4">PLHSC7-2</strain>
    </source>
</reference>
<feature type="compositionally biased region" description="Acidic residues" evidence="1">
    <location>
        <begin position="710"/>
        <end position="720"/>
    </location>
</feature>
<evidence type="ECO:0000313" key="3">
    <source>
        <dbReference type="EMBL" id="RJG38975.1"/>
    </source>
</evidence>
<gene>
    <name evidence="3" type="primary">traD</name>
    <name evidence="3" type="ORF">D1Z90_18555</name>
</gene>
<organism evidence="3 4">
    <name type="scientific">Motilimonas pumila</name>
    <dbReference type="NCBI Taxonomy" id="2303987"/>
    <lineage>
        <taxon>Bacteria</taxon>
        <taxon>Pseudomonadati</taxon>
        <taxon>Pseudomonadota</taxon>
        <taxon>Gammaproteobacteria</taxon>
        <taxon>Alteromonadales</taxon>
        <taxon>Alteromonadales genera incertae sedis</taxon>
        <taxon>Motilimonas</taxon>
    </lineage>
</organism>
<dbReference type="InterPro" id="IPR027417">
    <property type="entry name" value="P-loop_NTPase"/>
</dbReference>
<dbReference type="Gene3D" id="3.40.50.300">
    <property type="entry name" value="P-loop containing nucleotide triphosphate hydrolases"/>
    <property type="match status" value="2"/>
</dbReference>
<comment type="caution">
    <text evidence="3">The sequence shown here is derived from an EMBL/GenBank/DDBJ whole genome shotgun (WGS) entry which is preliminary data.</text>
</comment>
<evidence type="ECO:0000259" key="2">
    <source>
        <dbReference type="Pfam" id="PF12696"/>
    </source>
</evidence>
<evidence type="ECO:0000313" key="4">
    <source>
        <dbReference type="Proteomes" id="UP000283255"/>
    </source>
</evidence>
<evidence type="ECO:0000256" key="1">
    <source>
        <dbReference type="SAM" id="MobiDB-lite"/>
    </source>
</evidence>
<dbReference type="Pfam" id="PF12696">
    <property type="entry name" value="TraG-D_C"/>
    <property type="match status" value="1"/>
</dbReference>
<dbReference type="AlphaFoldDB" id="A0A418YA43"/>
<reference evidence="3 4" key="2">
    <citation type="submission" date="2019-01" db="EMBL/GenBank/DDBJ databases">
        <title>Motilimonas pumilus sp. nov., isolated from the gut of sea cucumber (Apostichopus japonicus).</title>
        <authorList>
            <person name="Wang F.-Q."/>
            <person name="Ren L.-H."/>
            <person name="Lin Y.-W."/>
            <person name="Sun G.-H."/>
            <person name="Du Z.-J."/>
            <person name="Zhao J.-X."/>
            <person name="Liu X.-J."/>
            <person name="Liu L.-J."/>
        </authorList>
    </citation>
    <scope>NUCLEOTIDE SEQUENCE [LARGE SCALE GENOMIC DNA]</scope>
    <source>
        <strain evidence="3 4">PLHSC7-2</strain>
    </source>
</reference>
<dbReference type="SUPFAM" id="SSF52540">
    <property type="entry name" value="P-loop containing nucleoside triphosphate hydrolases"/>
    <property type="match status" value="1"/>
</dbReference>
<dbReference type="OrthoDB" id="7817736at2"/>
<dbReference type="InterPro" id="IPR022458">
    <property type="entry name" value="Conjugative_coupling_TraG/TraD"/>
</dbReference>
<feature type="region of interest" description="Disordered" evidence="1">
    <location>
        <begin position="697"/>
        <end position="739"/>
    </location>
</feature>
<proteinExistence type="predicted"/>
<dbReference type="CDD" id="cd01127">
    <property type="entry name" value="TrwB_TraG_TraD_VirD4"/>
    <property type="match status" value="2"/>
</dbReference>
<accession>A0A418YA43</accession>
<dbReference type="NCBIfam" id="TIGR03743">
    <property type="entry name" value="SXT_TraD"/>
    <property type="match status" value="1"/>
</dbReference>
<protein>
    <submittedName>
        <fullName evidence="3">Conjugative coupling factor TraD, PFGI-1 class</fullName>
    </submittedName>
</protein>
<sequence length="739" mass="82704">MANQDYPLEAMLRPPVELYSSLCAGAAASLCFMAPHTILMSPQVGYGCSAVLASFACYRLQQAHQVLRYQRNLKRLSAFTITTNRIPASSRRLWLGQGFEWRQKHTQRLWDCKTVHAEQYIRPSRGYCLAREIERRAERQPWWQPLAYLTHLDTRLNPFRPLPPLGGSTILHGVELREHDQTLELENRSGHVCVYGTTRCGKSRLAEILISQDIIRGDGCVVCIDPKGDAGILKRMYAQAKACGKEDEFYVLHLGFPDISARYNGVGQFSRISEVASRISNQLAAEGNSAAFKEFAWRFINIVARALVELGKKPCYELILKYILDIEPLFIDYAEIYLARQGAKAQGWQAVISNKERSMKSVPPNMRGRAKRTCALEIYFSEQDIFDPVINGLRSAVRYDKTYFDKLTASLLPLLEKLTSGRLAELISPDYLDLNDERPIIDWLSIIRKKSIVYIGLDAMTDGDVAQGFGNSMFADLVSTAGYLYKHGVEEGLYGGEDNKLPKVYLHAEEFNELSGDEFVPLLNKGGAAGIDVVAYTQTKSDVEARMGNLAKAKQIEGNFNTIIMMRVKSAETAEILTSQLPTVSINQSTQVSGVNDSSTPGDSVHFTSRNEDRISTINVPMLEPSNIINLPKGQAFALVEGGRLLKLRFPLLKEVDTQLPESLKTMTTAMAANYKTSEGWWNDLVSSAQHYDPFAQHQTEPAHSSTDESQNEAETESVDFEALFEQNALHVNQEGEPE</sequence>